<keyword evidence="23" id="KW-1185">Reference proteome</keyword>
<keyword evidence="11" id="KW-0521">NADP</keyword>
<evidence type="ECO:0000256" key="17">
    <source>
        <dbReference type="ARBA" id="ARBA00049513"/>
    </source>
</evidence>
<evidence type="ECO:0000256" key="4">
    <source>
        <dbReference type="ARBA" id="ARBA00022643"/>
    </source>
</evidence>
<comment type="similarity">
    <text evidence="19">Belongs to the dus family. Dus3 subfamily.</text>
</comment>
<keyword evidence="13" id="KW-0520">NAD</keyword>
<accession>A0AAD7LZU9</accession>
<dbReference type="SUPFAM" id="SSF51395">
    <property type="entry name" value="FMN-linked oxidoreductases"/>
    <property type="match status" value="1"/>
</dbReference>
<feature type="compositionally biased region" description="Polar residues" evidence="20">
    <location>
        <begin position="16"/>
        <end position="31"/>
    </location>
</feature>
<evidence type="ECO:0000256" key="13">
    <source>
        <dbReference type="ARBA" id="ARBA00023027"/>
    </source>
</evidence>
<evidence type="ECO:0000259" key="21">
    <source>
        <dbReference type="PROSITE" id="PS50103"/>
    </source>
</evidence>
<evidence type="ECO:0000256" key="15">
    <source>
        <dbReference type="ARBA" id="ARBA00048342"/>
    </source>
</evidence>
<comment type="catalytic activity">
    <reaction evidence="16">
        <text>a 5,6-dihydrouridine in mRNA + NADP(+) = a uridine in mRNA + NADPH + H(+)</text>
        <dbReference type="Rhea" id="RHEA:69855"/>
        <dbReference type="Rhea" id="RHEA-COMP:14658"/>
        <dbReference type="Rhea" id="RHEA-COMP:17789"/>
        <dbReference type="ChEBI" id="CHEBI:15378"/>
        <dbReference type="ChEBI" id="CHEBI:57783"/>
        <dbReference type="ChEBI" id="CHEBI:58349"/>
        <dbReference type="ChEBI" id="CHEBI:65315"/>
        <dbReference type="ChEBI" id="CHEBI:74443"/>
    </reaction>
    <physiologicalReaction direction="right-to-left" evidence="16">
        <dbReference type="Rhea" id="RHEA:69857"/>
    </physiologicalReaction>
</comment>
<gene>
    <name evidence="22" type="ORF">O6P43_011529</name>
</gene>
<dbReference type="GO" id="GO:0050660">
    <property type="term" value="F:flavin adenine dinucleotide binding"/>
    <property type="evidence" value="ECO:0007669"/>
    <property type="project" value="UniProtKB-UniRule"/>
</dbReference>
<proteinExistence type="inferred from homology"/>
<organism evidence="22 23">
    <name type="scientific">Quillaja saponaria</name>
    <name type="common">Soap bark tree</name>
    <dbReference type="NCBI Taxonomy" id="32244"/>
    <lineage>
        <taxon>Eukaryota</taxon>
        <taxon>Viridiplantae</taxon>
        <taxon>Streptophyta</taxon>
        <taxon>Embryophyta</taxon>
        <taxon>Tracheophyta</taxon>
        <taxon>Spermatophyta</taxon>
        <taxon>Magnoliopsida</taxon>
        <taxon>eudicotyledons</taxon>
        <taxon>Gunneridae</taxon>
        <taxon>Pentapetalae</taxon>
        <taxon>rosids</taxon>
        <taxon>fabids</taxon>
        <taxon>Fabales</taxon>
        <taxon>Quillajaceae</taxon>
        <taxon>Quillaja</taxon>
    </lineage>
</organism>
<dbReference type="PROSITE" id="PS50103">
    <property type="entry name" value="ZF_C3H1"/>
    <property type="match status" value="1"/>
</dbReference>
<dbReference type="InterPro" id="IPR035587">
    <property type="entry name" value="DUS-like_FMN-bd"/>
</dbReference>
<evidence type="ECO:0000256" key="11">
    <source>
        <dbReference type="ARBA" id="ARBA00022857"/>
    </source>
</evidence>
<evidence type="ECO:0000256" key="9">
    <source>
        <dbReference type="ARBA" id="ARBA00022771"/>
    </source>
</evidence>
<sequence>MNESPTELVEHPKISGDQSPSNSNVVVQQTPEELVARAKAPVKKEFLRPPAARPSAATETDGVSDTNDKASVQSCFLKEKKSKRQLKRERHQEQKSARNICPEIAKTGDVSSCPYNDKCRFSHDLEAFMAQKPADLEGECPFFKSERSCPYGWACRFYSTHTDGVPAGILNSLKNGSEINGLNKDVQKLLWKNKMLFPKADAKLKDRGLMGPSKSKNTNLEDEAGEKTDPNDHCSDGNGTCEVTQQSPAKLECSAEVTQEDDGEGEHEPDVLRPPKKAKSINGEKCDLGEAENEGLSDTGQTLGTNHKQAEPGDGHDVIPPEADRSLKLHPREKMLIDFREKLYLAPLTTVGNLPFRRVCKVLGADITCGEMAMCTNLLQGHASGWALLRRHSSEDFIDINMDCPIDIVVNKGAGSALLTKPMRMKSIVEVTSGIVETPITIKTGYFEGKSRIDSLIADIGNWGASAVTIHGRSRQQRYSKLADWEYIYQCARKVPNNLVVLGNGDVFSFMDWNRHKAECPELSSCMIARGALIKPWIFTEIKEQRHWDISSGERLKIMKDFVHFGLEHWGSDTKGVETTRRFFLEWLSYTCRYIPVGLLDVIPQQLNWRPPSYFGRDYLETLMASDSAADWVRISEILLGKVPDGFNFTPKHKSNAYDRAENGCFCNFDNL</sequence>
<evidence type="ECO:0000256" key="10">
    <source>
        <dbReference type="ARBA" id="ARBA00022833"/>
    </source>
</evidence>
<keyword evidence="10 18" id="KW-0862">Zinc</keyword>
<evidence type="ECO:0000313" key="23">
    <source>
        <dbReference type="Proteomes" id="UP001163823"/>
    </source>
</evidence>
<dbReference type="Pfam" id="PF25585">
    <property type="entry name" value="zf-CCCH_DUS3L"/>
    <property type="match status" value="2"/>
</dbReference>
<comment type="catalytic activity">
    <reaction evidence="15">
        <text>a 5,6-dihydrouridine in mRNA + NAD(+) = a uridine in mRNA + NADH + H(+)</text>
        <dbReference type="Rhea" id="RHEA:69851"/>
        <dbReference type="Rhea" id="RHEA-COMP:14658"/>
        <dbReference type="Rhea" id="RHEA-COMP:17789"/>
        <dbReference type="ChEBI" id="CHEBI:15378"/>
        <dbReference type="ChEBI" id="CHEBI:57540"/>
        <dbReference type="ChEBI" id="CHEBI:57945"/>
        <dbReference type="ChEBI" id="CHEBI:65315"/>
        <dbReference type="ChEBI" id="CHEBI:74443"/>
    </reaction>
    <physiologicalReaction direction="right-to-left" evidence="15">
        <dbReference type="Rhea" id="RHEA:69853"/>
    </physiologicalReaction>
</comment>
<dbReference type="PANTHER" id="PTHR45846:SF1">
    <property type="entry name" value="TRNA-DIHYDROURIDINE(47) SYNTHASE [NAD(P)(+)]-LIKE"/>
    <property type="match status" value="1"/>
</dbReference>
<evidence type="ECO:0000256" key="6">
    <source>
        <dbReference type="ARBA" id="ARBA00022694"/>
    </source>
</evidence>
<evidence type="ECO:0000256" key="16">
    <source>
        <dbReference type="ARBA" id="ARBA00049447"/>
    </source>
</evidence>
<keyword evidence="3 19" id="KW-0285">Flavoprotein</keyword>
<keyword evidence="7 18" id="KW-0479">Metal-binding</keyword>
<feature type="zinc finger region" description="C3H1-type" evidence="18">
    <location>
        <begin position="95"/>
        <end position="126"/>
    </location>
</feature>
<comment type="catalytic activity">
    <reaction evidence="14">
        <text>5,6-dihydrouridine(47) in tRNA + NAD(+) = uridine(47) in tRNA + NADH + H(+)</text>
        <dbReference type="Rhea" id="RHEA:53364"/>
        <dbReference type="Rhea" id="RHEA-COMP:13539"/>
        <dbReference type="Rhea" id="RHEA-COMP:13540"/>
        <dbReference type="ChEBI" id="CHEBI:15378"/>
        <dbReference type="ChEBI" id="CHEBI:57540"/>
        <dbReference type="ChEBI" id="CHEBI:57945"/>
        <dbReference type="ChEBI" id="CHEBI:65315"/>
        <dbReference type="ChEBI" id="CHEBI:74443"/>
        <dbReference type="EC" id="1.3.1.89"/>
    </reaction>
    <physiologicalReaction direction="right-to-left" evidence="14">
        <dbReference type="Rhea" id="RHEA:53366"/>
    </physiologicalReaction>
</comment>
<dbReference type="GO" id="GO:0006397">
    <property type="term" value="P:mRNA processing"/>
    <property type="evidence" value="ECO:0007669"/>
    <property type="project" value="UniProtKB-KW"/>
</dbReference>
<feature type="compositionally biased region" description="Basic and acidic residues" evidence="20">
    <location>
        <begin position="308"/>
        <end position="321"/>
    </location>
</feature>
<name>A0AAD7LZU9_QUISA</name>
<evidence type="ECO:0000256" key="1">
    <source>
        <dbReference type="ARBA" id="ARBA00001917"/>
    </source>
</evidence>
<feature type="compositionally biased region" description="Polar residues" evidence="20">
    <location>
        <begin position="296"/>
        <end position="307"/>
    </location>
</feature>
<dbReference type="Gene3D" id="4.10.1000.10">
    <property type="entry name" value="Zinc finger, CCCH-type"/>
    <property type="match status" value="1"/>
</dbReference>
<feature type="region of interest" description="Disordered" evidence="20">
    <location>
        <begin position="205"/>
        <end position="321"/>
    </location>
</feature>
<comment type="caution">
    <text evidence="22">The sequence shown here is derived from an EMBL/GenBank/DDBJ whole genome shotgun (WGS) entry which is preliminary data.</text>
</comment>
<keyword evidence="9 18" id="KW-0863">Zinc-finger</keyword>
<evidence type="ECO:0000256" key="7">
    <source>
        <dbReference type="ARBA" id="ARBA00022723"/>
    </source>
</evidence>
<evidence type="ECO:0000313" key="22">
    <source>
        <dbReference type="EMBL" id="KAJ7967237.1"/>
    </source>
</evidence>
<keyword evidence="4 19" id="KW-0288">FMN</keyword>
<dbReference type="Gene3D" id="3.20.20.70">
    <property type="entry name" value="Aldolase class I"/>
    <property type="match status" value="1"/>
</dbReference>
<evidence type="ECO:0000256" key="12">
    <source>
        <dbReference type="ARBA" id="ARBA00023002"/>
    </source>
</evidence>
<evidence type="ECO:0000256" key="2">
    <source>
        <dbReference type="ARBA" id="ARBA00012376"/>
    </source>
</evidence>
<keyword evidence="5" id="KW-0507">mRNA processing</keyword>
<comment type="cofactor">
    <cofactor evidence="1 19">
        <name>FMN</name>
        <dbReference type="ChEBI" id="CHEBI:58210"/>
    </cofactor>
</comment>
<dbReference type="Pfam" id="PF01207">
    <property type="entry name" value="Dus"/>
    <property type="match status" value="1"/>
</dbReference>
<feature type="domain" description="C3H1-type" evidence="21">
    <location>
        <begin position="95"/>
        <end position="126"/>
    </location>
</feature>
<dbReference type="FunFam" id="4.10.1000.10:FF:000029">
    <property type="entry name" value="tRNA-dihydrouridine(47) synthase [NAD(P)(+)]"/>
    <property type="match status" value="1"/>
</dbReference>
<evidence type="ECO:0000256" key="3">
    <source>
        <dbReference type="ARBA" id="ARBA00022630"/>
    </source>
</evidence>
<feature type="region of interest" description="Disordered" evidence="20">
    <location>
        <begin position="1"/>
        <end position="68"/>
    </location>
</feature>
<evidence type="ECO:0000256" key="20">
    <source>
        <dbReference type="SAM" id="MobiDB-lite"/>
    </source>
</evidence>
<feature type="compositionally biased region" description="Basic and acidic residues" evidence="20">
    <location>
        <begin position="225"/>
        <end position="235"/>
    </location>
</feature>
<feature type="compositionally biased region" description="Polar residues" evidence="20">
    <location>
        <begin position="237"/>
        <end position="248"/>
    </location>
</feature>
<dbReference type="CDD" id="cd02801">
    <property type="entry name" value="DUS_like_FMN"/>
    <property type="match status" value="1"/>
</dbReference>
<protein>
    <recommendedName>
        <fullName evidence="2 19">tRNA-dihydrouridine(47) synthase [NAD(P)(+)]</fullName>
        <ecNumber evidence="19">1.3.1.-</ecNumber>
    </recommendedName>
    <alternativeName>
        <fullName evidence="19">tRNA-dihydrouridine synthase 3</fullName>
    </alternativeName>
</protein>
<keyword evidence="8" id="KW-0677">Repeat</keyword>
<keyword evidence="12 19" id="KW-0560">Oxidoreductase</keyword>
<dbReference type="AlphaFoldDB" id="A0AAD7LZU9"/>
<evidence type="ECO:0000256" key="19">
    <source>
        <dbReference type="RuleBase" id="RU291113"/>
    </source>
</evidence>
<evidence type="ECO:0000256" key="14">
    <source>
        <dbReference type="ARBA" id="ARBA00048266"/>
    </source>
</evidence>
<dbReference type="KEGG" id="qsa:O6P43_011529"/>
<dbReference type="Proteomes" id="UP001163823">
    <property type="component" value="Chromosome 5"/>
</dbReference>
<dbReference type="EMBL" id="JARAOO010000005">
    <property type="protein sequence ID" value="KAJ7967237.1"/>
    <property type="molecule type" value="Genomic_DNA"/>
</dbReference>
<dbReference type="InterPro" id="IPR000571">
    <property type="entry name" value="Znf_CCCH"/>
</dbReference>
<keyword evidence="6 19" id="KW-0819">tRNA processing</keyword>
<evidence type="ECO:0000256" key="8">
    <source>
        <dbReference type="ARBA" id="ARBA00022737"/>
    </source>
</evidence>
<feature type="compositionally biased region" description="Polar residues" evidence="20">
    <location>
        <begin position="57"/>
        <end position="68"/>
    </location>
</feature>
<dbReference type="GO" id="GO:0008270">
    <property type="term" value="F:zinc ion binding"/>
    <property type="evidence" value="ECO:0007669"/>
    <property type="project" value="UniProtKB-KW"/>
</dbReference>
<reference evidence="22" key="1">
    <citation type="journal article" date="2023" name="Science">
        <title>Elucidation of the pathway for biosynthesis of saponin adjuvants from the soapbark tree.</title>
        <authorList>
            <person name="Reed J."/>
            <person name="Orme A."/>
            <person name="El-Demerdash A."/>
            <person name="Owen C."/>
            <person name="Martin L.B.B."/>
            <person name="Misra R.C."/>
            <person name="Kikuchi S."/>
            <person name="Rejzek M."/>
            <person name="Martin A.C."/>
            <person name="Harkess A."/>
            <person name="Leebens-Mack J."/>
            <person name="Louveau T."/>
            <person name="Stephenson M.J."/>
            <person name="Osbourn A."/>
        </authorList>
    </citation>
    <scope>NUCLEOTIDE SEQUENCE</scope>
    <source>
        <strain evidence="22">S10</strain>
    </source>
</reference>
<dbReference type="InterPro" id="IPR013785">
    <property type="entry name" value="Aldolase_TIM"/>
</dbReference>
<dbReference type="GO" id="GO:0102265">
    <property type="term" value="F:tRNA-dihydrouridine47 synthase activity"/>
    <property type="evidence" value="ECO:0007669"/>
    <property type="project" value="UniProtKB-EC"/>
</dbReference>
<dbReference type="EC" id="1.3.1.-" evidence="19"/>
<evidence type="ECO:0000256" key="5">
    <source>
        <dbReference type="ARBA" id="ARBA00022664"/>
    </source>
</evidence>
<dbReference type="PANTHER" id="PTHR45846">
    <property type="entry name" value="TRNA-DIHYDROURIDINE(47) SYNTHASE [NAD(P)(+)]-LIKE"/>
    <property type="match status" value="1"/>
</dbReference>
<evidence type="ECO:0000256" key="18">
    <source>
        <dbReference type="PROSITE-ProRule" id="PRU00723"/>
    </source>
</evidence>
<dbReference type="GO" id="GO:0003723">
    <property type="term" value="F:RNA binding"/>
    <property type="evidence" value="ECO:0007669"/>
    <property type="project" value="TreeGrafter"/>
</dbReference>
<comment type="catalytic activity">
    <reaction evidence="17">
        <text>5,6-dihydrouridine(47) in tRNA + NADP(+) = uridine(47) in tRNA + NADPH + H(+)</text>
        <dbReference type="Rhea" id="RHEA:53360"/>
        <dbReference type="Rhea" id="RHEA-COMP:13539"/>
        <dbReference type="Rhea" id="RHEA-COMP:13540"/>
        <dbReference type="ChEBI" id="CHEBI:15378"/>
        <dbReference type="ChEBI" id="CHEBI:57783"/>
        <dbReference type="ChEBI" id="CHEBI:58349"/>
        <dbReference type="ChEBI" id="CHEBI:65315"/>
        <dbReference type="ChEBI" id="CHEBI:74443"/>
        <dbReference type="EC" id="1.3.1.89"/>
    </reaction>
    <physiologicalReaction direction="right-to-left" evidence="17">
        <dbReference type="Rhea" id="RHEA:53362"/>
    </physiologicalReaction>
</comment>